<name>A0A7J5Y491_DISMA</name>
<dbReference type="GO" id="GO:0005930">
    <property type="term" value="C:axoneme"/>
    <property type="evidence" value="ECO:0007669"/>
    <property type="project" value="UniProtKB-SubCell"/>
</dbReference>
<evidence type="ECO:0000256" key="6">
    <source>
        <dbReference type="ARBA" id="ARBA00023069"/>
    </source>
</evidence>
<keyword evidence="6" id="KW-0969">Cilium</keyword>
<evidence type="ECO:0000256" key="2">
    <source>
        <dbReference type="ARBA" id="ARBA00010500"/>
    </source>
</evidence>
<dbReference type="GO" id="GO:1901317">
    <property type="term" value="P:regulation of flagellated sperm motility"/>
    <property type="evidence" value="ECO:0007669"/>
    <property type="project" value="TreeGrafter"/>
</dbReference>
<dbReference type="GO" id="GO:0036064">
    <property type="term" value="C:ciliary basal body"/>
    <property type="evidence" value="ECO:0007669"/>
    <property type="project" value="TreeGrafter"/>
</dbReference>
<accession>A0A7J5Y491</accession>
<keyword evidence="4" id="KW-0963">Cytoplasm</keyword>
<dbReference type="InterPro" id="IPR021897">
    <property type="entry name" value="FAP206"/>
</dbReference>
<dbReference type="GO" id="GO:0007288">
    <property type="term" value="P:sperm axoneme assembly"/>
    <property type="evidence" value="ECO:0007669"/>
    <property type="project" value="TreeGrafter"/>
</dbReference>
<evidence type="ECO:0000256" key="7">
    <source>
        <dbReference type="ARBA" id="ARBA00023212"/>
    </source>
</evidence>
<evidence type="ECO:0000256" key="5">
    <source>
        <dbReference type="ARBA" id="ARBA00022794"/>
    </source>
</evidence>
<feature type="region of interest" description="Disordered" evidence="10">
    <location>
        <begin position="175"/>
        <end position="219"/>
    </location>
</feature>
<dbReference type="OrthoDB" id="10251073at2759"/>
<dbReference type="AlphaFoldDB" id="A0A7J5Y491"/>
<proteinExistence type="inferred from homology"/>
<dbReference type="Pfam" id="PF12018">
    <property type="entry name" value="FAP206"/>
    <property type="match status" value="2"/>
</dbReference>
<protein>
    <recommendedName>
        <fullName evidence="3">Cilia- and flagella-associated protein 206</fullName>
    </recommendedName>
</protein>
<keyword evidence="12" id="KW-1185">Reference proteome</keyword>
<evidence type="ECO:0000256" key="10">
    <source>
        <dbReference type="SAM" id="MobiDB-lite"/>
    </source>
</evidence>
<sequence length="241" mass="27166">MLKDETLAWRYTSVLEKESDSQPAECDPPAVLLKQALYNVRQHEVFLKMLLDEAQLLNILRSILLSLQPFTASQAKIFSEACVDGLLEAAEVKTDQQRMAESAGYPHIGVFHHEEKLYVFSSKEAALKFASSPGDFIAEVAEKAKLSPELIQLLQLHRQFSCVSPYSEADLRTKETRSMQTDLSHMRRENVTQTWPPKDAATQSKRDGDSSVPRPQVYLAGLRGQRDAHVVKTNLTRPVDQ</sequence>
<gene>
    <name evidence="11" type="ORF">F7725_013531</name>
</gene>
<keyword evidence="5" id="KW-0970">Cilium biogenesis/degradation</keyword>
<keyword evidence="7" id="KW-0206">Cytoskeleton</keyword>
<comment type="subcellular location">
    <subcellularLocation>
        <location evidence="1">Cytoplasm</location>
        <location evidence="1">Cytoskeleton</location>
        <location evidence="1">Cilium axoneme</location>
    </subcellularLocation>
</comment>
<dbReference type="PANTHER" id="PTHR21442:SF0">
    <property type="entry name" value="CILIA- AND FLAGELLA-ASSOCIATED PROTEIN 206"/>
    <property type="match status" value="1"/>
</dbReference>
<evidence type="ECO:0000256" key="3">
    <source>
        <dbReference type="ARBA" id="ARBA00021602"/>
    </source>
</evidence>
<comment type="caution">
    <text evidence="11">The sequence shown here is derived from an EMBL/GenBank/DDBJ whole genome shotgun (WGS) entry which is preliminary data.</text>
</comment>
<comment type="similarity">
    <text evidence="2">Belongs to the CFAP206 family.</text>
</comment>
<evidence type="ECO:0000256" key="8">
    <source>
        <dbReference type="ARBA" id="ARBA00023273"/>
    </source>
</evidence>
<dbReference type="PANTHER" id="PTHR21442">
    <property type="entry name" value="CILIA- AND FLAGELLA-ASSOCIATED PROTEIN 206"/>
    <property type="match status" value="1"/>
</dbReference>
<evidence type="ECO:0000256" key="9">
    <source>
        <dbReference type="ARBA" id="ARBA00045321"/>
    </source>
</evidence>
<keyword evidence="8" id="KW-0966">Cell projection</keyword>
<comment type="function">
    <text evidence="9">Essential for sperm motility and is involved in the regulation of the beating frequency of motile cilia on the epithelial cells of the respiratory tract. Required for the establishment of radial spokes in sperm flagella.</text>
</comment>
<evidence type="ECO:0000313" key="11">
    <source>
        <dbReference type="EMBL" id="KAF3844190.1"/>
    </source>
</evidence>
<evidence type="ECO:0000313" key="12">
    <source>
        <dbReference type="Proteomes" id="UP000518266"/>
    </source>
</evidence>
<evidence type="ECO:0000256" key="1">
    <source>
        <dbReference type="ARBA" id="ARBA00004430"/>
    </source>
</evidence>
<organism evidence="11 12">
    <name type="scientific">Dissostichus mawsoni</name>
    <name type="common">Antarctic cod</name>
    <dbReference type="NCBI Taxonomy" id="36200"/>
    <lineage>
        <taxon>Eukaryota</taxon>
        <taxon>Metazoa</taxon>
        <taxon>Chordata</taxon>
        <taxon>Craniata</taxon>
        <taxon>Vertebrata</taxon>
        <taxon>Euteleostomi</taxon>
        <taxon>Actinopterygii</taxon>
        <taxon>Neopterygii</taxon>
        <taxon>Teleostei</taxon>
        <taxon>Neoteleostei</taxon>
        <taxon>Acanthomorphata</taxon>
        <taxon>Eupercaria</taxon>
        <taxon>Perciformes</taxon>
        <taxon>Notothenioidei</taxon>
        <taxon>Nototheniidae</taxon>
        <taxon>Dissostichus</taxon>
    </lineage>
</organism>
<dbReference type="EMBL" id="JAAKFY010000016">
    <property type="protein sequence ID" value="KAF3844190.1"/>
    <property type="molecule type" value="Genomic_DNA"/>
</dbReference>
<dbReference type="Proteomes" id="UP000518266">
    <property type="component" value="Unassembled WGS sequence"/>
</dbReference>
<evidence type="ECO:0000256" key="4">
    <source>
        <dbReference type="ARBA" id="ARBA00022490"/>
    </source>
</evidence>
<reference evidence="11 12" key="1">
    <citation type="submission" date="2020-03" db="EMBL/GenBank/DDBJ databases">
        <title>Dissostichus mawsoni Genome sequencing and assembly.</title>
        <authorList>
            <person name="Park H."/>
        </authorList>
    </citation>
    <scope>NUCLEOTIDE SEQUENCE [LARGE SCALE GENOMIC DNA]</scope>
    <source>
        <strain evidence="11">DM0001</strain>
        <tissue evidence="11">Muscle</tissue>
    </source>
</reference>
<dbReference type="GO" id="GO:0003356">
    <property type="term" value="P:regulation of cilium beat frequency"/>
    <property type="evidence" value="ECO:0007669"/>
    <property type="project" value="TreeGrafter"/>
</dbReference>